<dbReference type="Pfam" id="PF07729">
    <property type="entry name" value="FCD"/>
    <property type="match status" value="1"/>
</dbReference>
<evidence type="ECO:0000256" key="3">
    <source>
        <dbReference type="ARBA" id="ARBA00023163"/>
    </source>
</evidence>
<dbReference type="PANTHER" id="PTHR43537:SF41">
    <property type="entry name" value="TRANSCRIPTIONAL REGULATORY PROTEIN"/>
    <property type="match status" value="1"/>
</dbReference>
<dbReference type="GO" id="GO:0003677">
    <property type="term" value="F:DNA binding"/>
    <property type="evidence" value="ECO:0007669"/>
    <property type="project" value="UniProtKB-KW"/>
</dbReference>
<dbReference type="SMART" id="SM00895">
    <property type="entry name" value="FCD"/>
    <property type="match status" value="1"/>
</dbReference>
<dbReference type="PANTHER" id="PTHR43537">
    <property type="entry name" value="TRANSCRIPTIONAL REGULATOR, GNTR FAMILY"/>
    <property type="match status" value="1"/>
</dbReference>
<dbReference type="InterPro" id="IPR036388">
    <property type="entry name" value="WH-like_DNA-bd_sf"/>
</dbReference>
<dbReference type="SUPFAM" id="SSF48008">
    <property type="entry name" value="GntR ligand-binding domain-like"/>
    <property type="match status" value="1"/>
</dbReference>
<gene>
    <name evidence="5" type="ORF">BA890_15065</name>
</gene>
<organism evidence="5 6">
    <name type="scientific">Vibrio natriegens NBRC 15636 = ATCC 14048 = DSM 759</name>
    <dbReference type="NCBI Taxonomy" id="1219067"/>
    <lineage>
        <taxon>Bacteria</taxon>
        <taxon>Pseudomonadati</taxon>
        <taxon>Pseudomonadota</taxon>
        <taxon>Gammaproteobacteria</taxon>
        <taxon>Vibrionales</taxon>
        <taxon>Vibrionaceae</taxon>
        <taxon>Vibrio</taxon>
    </lineage>
</organism>
<evidence type="ECO:0000313" key="6">
    <source>
        <dbReference type="Proteomes" id="UP000092741"/>
    </source>
</evidence>
<dbReference type="EMBL" id="CP016346">
    <property type="protein sequence ID" value="ANQ14085.1"/>
    <property type="molecule type" value="Genomic_DNA"/>
</dbReference>
<dbReference type="Gene3D" id="1.10.10.10">
    <property type="entry name" value="Winged helix-like DNA-binding domain superfamily/Winged helix DNA-binding domain"/>
    <property type="match status" value="1"/>
</dbReference>
<dbReference type="InterPro" id="IPR036390">
    <property type="entry name" value="WH_DNA-bd_sf"/>
</dbReference>
<keyword evidence="2" id="KW-0238">DNA-binding</keyword>
<keyword evidence="1" id="KW-0805">Transcription regulation</keyword>
<sequence>MKGVTLQPKTRTQYVADAIRGKILRGEIKGGDPLRQDALAKEFDVSRIPVREALLTLESEGLLEFRAHKGAFATELSVNKIRELFELRVLLECHILAHAIPHMTEADLDAAAAILHEYEEILNTGSRVDHWSNYNLAFHKALYAPANRPETLQFITQLNTQSDRYIRIQLLHTAGIAKAESEHRDLLNLCRTHNIPAACDLLKRHIEVSAEDIIGLLSKQKSPDN</sequence>
<keyword evidence="3" id="KW-0804">Transcription</keyword>
<dbReference type="KEGG" id="vna:PN96_19560"/>
<dbReference type="Proteomes" id="UP000092741">
    <property type="component" value="Chromosome 2"/>
</dbReference>
<feature type="domain" description="HTH gntR-type" evidence="4">
    <location>
        <begin position="9"/>
        <end position="76"/>
    </location>
</feature>
<keyword evidence="6" id="KW-1185">Reference proteome</keyword>
<dbReference type="GO" id="GO:0003700">
    <property type="term" value="F:DNA-binding transcription factor activity"/>
    <property type="evidence" value="ECO:0007669"/>
    <property type="project" value="InterPro"/>
</dbReference>
<dbReference type="InterPro" id="IPR008920">
    <property type="entry name" value="TF_FadR/GntR_C"/>
</dbReference>
<dbReference type="InterPro" id="IPR000524">
    <property type="entry name" value="Tscrpt_reg_HTH_GntR"/>
</dbReference>
<evidence type="ECO:0000259" key="4">
    <source>
        <dbReference type="PROSITE" id="PS50949"/>
    </source>
</evidence>
<dbReference type="PROSITE" id="PS50949">
    <property type="entry name" value="HTH_GNTR"/>
    <property type="match status" value="1"/>
</dbReference>
<evidence type="ECO:0000256" key="2">
    <source>
        <dbReference type="ARBA" id="ARBA00023125"/>
    </source>
</evidence>
<dbReference type="Pfam" id="PF00392">
    <property type="entry name" value="GntR"/>
    <property type="match status" value="1"/>
</dbReference>
<dbReference type="SMART" id="SM00345">
    <property type="entry name" value="HTH_GNTR"/>
    <property type="match status" value="1"/>
</dbReference>
<evidence type="ECO:0000256" key="1">
    <source>
        <dbReference type="ARBA" id="ARBA00023015"/>
    </source>
</evidence>
<dbReference type="CDD" id="cd07377">
    <property type="entry name" value="WHTH_GntR"/>
    <property type="match status" value="1"/>
</dbReference>
<reference evidence="5 6" key="1">
    <citation type="submission" date="2016-07" db="EMBL/GenBank/DDBJ databases">
        <title>Developing Vibrio natriegens as a novel, fast-growing host for biotechnology.</title>
        <authorList>
            <person name="Weinstock M.T."/>
            <person name="Hesek E.D."/>
            <person name="Wilson C.M."/>
            <person name="Gibson D.G."/>
        </authorList>
    </citation>
    <scope>NUCLEOTIDE SEQUENCE [LARGE SCALE GENOMIC DNA]</scope>
    <source>
        <strain evidence="5 6">ATCC 14048</strain>
    </source>
</reference>
<evidence type="ECO:0000313" key="5">
    <source>
        <dbReference type="EMBL" id="ANQ14085.1"/>
    </source>
</evidence>
<dbReference type="SUPFAM" id="SSF46785">
    <property type="entry name" value="Winged helix' DNA-binding domain"/>
    <property type="match status" value="1"/>
</dbReference>
<accession>A0AAN0Y4Y6</accession>
<proteinExistence type="predicted"/>
<protein>
    <submittedName>
        <fullName evidence="5">GntR family transcriptional regulator</fullName>
    </submittedName>
</protein>
<dbReference type="Gene3D" id="1.20.120.530">
    <property type="entry name" value="GntR ligand-binding domain-like"/>
    <property type="match status" value="1"/>
</dbReference>
<dbReference type="AlphaFoldDB" id="A0AAN0Y4Y6"/>
<name>A0AAN0Y4Y6_VIBNA</name>
<dbReference type="InterPro" id="IPR011711">
    <property type="entry name" value="GntR_C"/>
</dbReference>